<dbReference type="PANTHER" id="PTHR47933">
    <property type="entry name" value="PENTATRICOPEPTIDE REPEAT-CONTAINING PROTEIN 1, MITOCHONDRIAL"/>
    <property type="match status" value="1"/>
</dbReference>
<feature type="repeat" description="PPR" evidence="3">
    <location>
        <begin position="566"/>
        <end position="600"/>
    </location>
</feature>
<dbReference type="InterPro" id="IPR011990">
    <property type="entry name" value="TPR-like_helical_dom_sf"/>
</dbReference>
<evidence type="ECO:0008006" key="8">
    <source>
        <dbReference type="Google" id="ProtNLM"/>
    </source>
</evidence>
<evidence type="ECO:0000313" key="5">
    <source>
        <dbReference type="EMBL" id="KAF4355408.1"/>
    </source>
</evidence>
<dbReference type="AlphaFoldDB" id="A0A7J6EAE7"/>
<organism evidence="5 7">
    <name type="scientific">Cannabis sativa</name>
    <name type="common">Hemp</name>
    <name type="synonym">Marijuana</name>
    <dbReference type="NCBI Taxonomy" id="3483"/>
    <lineage>
        <taxon>Eukaryota</taxon>
        <taxon>Viridiplantae</taxon>
        <taxon>Streptophyta</taxon>
        <taxon>Embryophyta</taxon>
        <taxon>Tracheophyta</taxon>
        <taxon>Spermatophyta</taxon>
        <taxon>Magnoliopsida</taxon>
        <taxon>eudicotyledons</taxon>
        <taxon>Gunneridae</taxon>
        <taxon>Pentapetalae</taxon>
        <taxon>rosids</taxon>
        <taxon>fabids</taxon>
        <taxon>Rosales</taxon>
        <taxon>Cannabaceae</taxon>
        <taxon>Cannabis</taxon>
    </lineage>
</organism>
<feature type="repeat" description="PPR" evidence="3">
    <location>
        <begin position="358"/>
        <end position="392"/>
    </location>
</feature>
<feature type="repeat" description="PPR" evidence="3">
    <location>
        <begin position="196"/>
        <end position="230"/>
    </location>
</feature>
<reference evidence="6 7" key="1">
    <citation type="journal article" date="2020" name="bioRxiv">
        <title>Sequence and annotation of 42 cannabis genomes reveals extensive copy number variation in cannabinoid synthesis and pathogen resistance genes.</title>
        <authorList>
            <person name="Mckernan K.J."/>
            <person name="Helbert Y."/>
            <person name="Kane L.T."/>
            <person name="Ebling H."/>
            <person name="Zhang L."/>
            <person name="Liu B."/>
            <person name="Eaton Z."/>
            <person name="Mclaughlin S."/>
            <person name="Kingan S."/>
            <person name="Baybayan P."/>
            <person name="Concepcion G."/>
            <person name="Jordan M."/>
            <person name="Riva A."/>
            <person name="Barbazuk W."/>
            <person name="Harkins T."/>
        </authorList>
    </citation>
    <scope>NUCLEOTIDE SEQUENCE [LARGE SCALE GENOMIC DNA]</scope>
    <source>
        <strain evidence="6 7">cv. Jamaican Lion 4</strain>
        <strain evidence="5">Father</strain>
        <strain evidence="4">Mother</strain>
        <tissue evidence="5">Leaf</tissue>
    </source>
</reference>
<dbReference type="NCBIfam" id="TIGR00756">
    <property type="entry name" value="PPR"/>
    <property type="match status" value="12"/>
</dbReference>
<feature type="repeat" description="PPR" evidence="3">
    <location>
        <begin position="393"/>
        <end position="427"/>
    </location>
</feature>
<evidence type="ECO:0000313" key="4">
    <source>
        <dbReference type="EMBL" id="KAF4352748.1"/>
    </source>
</evidence>
<dbReference type="Proteomes" id="UP000583929">
    <property type="component" value="Unassembled WGS sequence"/>
</dbReference>
<feature type="repeat" description="PPR" evidence="3">
    <location>
        <begin position="775"/>
        <end position="809"/>
    </location>
</feature>
<feature type="repeat" description="PPR" evidence="3">
    <location>
        <begin position="323"/>
        <end position="357"/>
    </location>
</feature>
<evidence type="ECO:0000256" key="3">
    <source>
        <dbReference type="PROSITE-ProRule" id="PRU00708"/>
    </source>
</evidence>
<evidence type="ECO:0000313" key="6">
    <source>
        <dbReference type="Proteomes" id="UP000525078"/>
    </source>
</evidence>
<feature type="repeat" description="PPR" evidence="3">
    <location>
        <begin position="671"/>
        <end position="705"/>
    </location>
</feature>
<dbReference type="EMBL" id="JAATIQ010000452">
    <property type="protein sequence ID" value="KAF4355408.1"/>
    <property type="molecule type" value="Genomic_DNA"/>
</dbReference>
<dbReference type="GO" id="GO:0003729">
    <property type="term" value="F:mRNA binding"/>
    <property type="evidence" value="ECO:0007669"/>
    <property type="project" value="TreeGrafter"/>
</dbReference>
<comment type="caution">
    <text evidence="5">The sequence shown here is derived from an EMBL/GenBank/DDBJ whole genome shotgun (WGS) entry which is preliminary data.</text>
</comment>
<keyword evidence="2" id="KW-0677">Repeat</keyword>
<dbReference type="EMBL" id="JAATIP010000306">
    <property type="protein sequence ID" value="KAF4352748.1"/>
    <property type="molecule type" value="Genomic_DNA"/>
</dbReference>
<evidence type="ECO:0000256" key="1">
    <source>
        <dbReference type="ARBA" id="ARBA00007626"/>
    </source>
</evidence>
<dbReference type="SUPFAM" id="SSF48452">
    <property type="entry name" value="TPR-like"/>
    <property type="match status" value="1"/>
</dbReference>
<dbReference type="Pfam" id="PF13812">
    <property type="entry name" value="PPR_3"/>
    <property type="match status" value="2"/>
</dbReference>
<evidence type="ECO:0000313" key="7">
    <source>
        <dbReference type="Proteomes" id="UP000583929"/>
    </source>
</evidence>
<keyword evidence="7" id="KW-1185">Reference proteome</keyword>
<dbReference type="InterPro" id="IPR051240">
    <property type="entry name" value="Mito_RNA-Proc/Resp"/>
</dbReference>
<feature type="repeat" description="PPR" evidence="3">
    <location>
        <begin position="740"/>
        <end position="774"/>
    </location>
</feature>
<feature type="repeat" description="PPR" evidence="3">
    <location>
        <begin position="231"/>
        <end position="265"/>
    </location>
</feature>
<dbReference type="PROSITE" id="PS51375">
    <property type="entry name" value="PPR"/>
    <property type="match status" value="13"/>
</dbReference>
<comment type="similarity">
    <text evidence="1">Belongs to the PPR family. P subfamily.</text>
</comment>
<proteinExistence type="inferred from homology"/>
<gene>
    <name evidence="4" type="ORF">F8388_003401</name>
    <name evidence="5" type="ORF">G4B88_009978</name>
</gene>
<accession>A0A7J6EAE7</accession>
<name>A0A7J6EAE7_CANSA</name>
<dbReference type="Proteomes" id="UP000525078">
    <property type="component" value="Unassembled WGS sequence"/>
</dbReference>
<feature type="repeat" description="PPR" evidence="3">
    <location>
        <begin position="531"/>
        <end position="565"/>
    </location>
</feature>
<protein>
    <recommendedName>
        <fullName evidence="8">Pentatricopeptide repeat-containing protein</fullName>
    </recommendedName>
</protein>
<dbReference type="InterPro" id="IPR002885">
    <property type="entry name" value="PPR_rpt"/>
</dbReference>
<feature type="repeat" description="PPR" evidence="3">
    <location>
        <begin position="636"/>
        <end position="670"/>
    </location>
</feature>
<dbReference type="Pfam" id="PF13041">
    <property type="entry name" value="PPR_2"/>
    <property type="match status" value="3"/>
</dbReference>
<dbReference type="Pfam" id="PF01535">
    <property type="entry name" value="PPR"/>
    <property type="match status" value="5"/>
</dbReference>
<dbReference type="PANTHER" id="PTHR47933:SF10">
    <property type="entry name" value="OS03G0162900 PROTEIN"/>
    <property type="match status" value="1"/>
</dbReference>
<feature type="repeat" description="PPR" evidence="3">
    <location>
        <begin position="428"/>
        <end position="462"/>
    </location>
</feature>
<feature type="repeat" description="PPR" evidence="3">
    <location>
        <begin position="601"/>
        <end position="635"/>
    </location>
</feature>
<sequence length="865" mass="97683">MFVKLQLDPGCLSLLGSTKIVPSIGISVSPLEKLEAISKDRKQRVIKTPDAEGFKKKFIEFPRPSRDTASSGRREFKKQSLVENPGTERRANCWDSGGVLKENEGNGKFRRSSTRQDVVVKKVHTKCSTKWGSYGGCIPAILQALVEVKDLDKALQPWEGNLNNKERSIILKEQVSWERALEIFDWFKSKGCYELNVIHYNIMLRKLGKARKWSYIEGLWDEMKAKGIAPINSTYGTLIDVYSKGGLKEKALLWLARMNKQGMVPDEVTMGIVVQLYKKAGEFQKAEGFFKKWSLGEQLRQKSKTLNGSTKMETGLFSHVCLSSHTYNTLIDTYGKAGQLKEASKVFAEMLTEGIAPTTVTFNTMIHICGNHGQIEEVTSLIQKMEELRCPPDTRTYNILISFHVKRDDINMATKYFKKMKEAYLEPDPVTYRTLLYAYSIRHMVSEAEDLVSEMDHRGLEIDEFTQSALTRMFIESENLEKSWLWFKRFHLTGRMSSECYSANIDAYGEHGLVSEAENVFYSCQEAKKLTVRDFNVMIKAYGVGKCYQKACLLFDSMENHDVVPDKCTYSSLIQILAGAGMPHEANSYLMKMQNSGLVSDCVLYCAVISSFIKLGKLKMAEELYKEMVRYGVKPDVLVFGILMNAFADAGCVKEALGYVDEMKKSGLPLNTVIYNSLIKLYTKVGLLKEAQDTYELLSSEEEGPATYSSNCMIDLYTSQSMVEPAEEIFERLKRKGAANEFTFAMMLCLYKKLGRFDEAFVIAKQMKELGILTELLSYNHVLGLYAVCGRYKEVLVTFTEMMKASVQPDDSTFESLGIVLVRSGVSRQAVGKLGVMTKKNAQVGLQKWVSALSSVVLVDDCDYL</sequence>
<dbReference type="Gene3D" id="1.25.40.10">
    <property type="entry name" value="Tetratricopeptide repeat domain"/>
    <property type="match status" value="4"/>
</dbReference>
<evidence type="ECO:0000256" key="2">
    <source>
        <dbReference type="ARBA" id="ARBA00022737"/>
    </source>
</evidence>